<evidence type="ECO:0000313" key="3">
    <source>
        <dbReference type="Proteomes" id="UP001196873"/>
    </source>
</evidence>
<organism evidence="2 3">
    <name type="scientific">Segatella salivae</name>
    <dbReference type="NCBI Taxonomy" id="228604"/>
    <lineage>
        <taxon>Bacteria</taxon>
        <taxon>Pseudomonadati</taxon>
        <taxon>Bacteroidota</taxon>
        <taxon>Bacteroidia</taxon>
        <taxon>Bacteroidales</taxon>
        <taxon>Prevotellaceae</taxon>
        <taxon>Segatella</taxon>
    </lineage>
</organism>
<comment type="caution">
    <text evidence="2">The sequence shown here is derived from an EMBL/GenBank/DDBJ whole genome shotgun (WGS) entry which is preliminary data.</text>
</comment>
<sequence length="486" mass="55705">MENDSTLNFIEKRGDYEIYSAPAAGFTNGHSASANAEYSENSSVVFDDSGIIQPRTFTQGGKSYKYIPFGADDMLPYHIIEKVGENMVMAQNKLFNALTCYGQGVRFYDIATEKKTRDREIRDFYFRNQLNRFFIEQVLDMKYFFFTVTVVVLDNEGCHIVQVRHKESCFCRFEKADDNGRINHVFYANWKNTVQDGDVEIIELLDEIDPWGDLRVRMGLDPDPATGECRRAARGDAFGRATRTRKFAILTRFPTPGYQYYPIPFYVATFKDSWYDIYELIGKGKRAKIRNSAPPRFQVEVHKDYWRQICEEDGITDPDKIKARIKQEKQNINDFIGGNENIGKTWISGFYIDPASGKEVHMVHIVDVEQGRKEGGDWADDVQEASNSLCYGDNVHPNLVGATPGKSAMNNSGSDKRELFLLKQAAETAFHDVLLEPFRVMLYYNGWQEKYDVDVPFIVLTTLDENKEKKEVKPDPDANGNNSNED</sequence>
<name>A0AAW4NS17_9BACT</name>
<dbReference type="RefSeq" id="WP_219427465.1">
    <property type="nucleotide sequence ID" value="NZ_JAHXRD010000005.1"/>
</dbReference>
<feature type="region of interest" description="Disordered" evidence="1">
    <location>
        <begin position="466"/>
        <end position="486"/>
    </location>
</feature>
<dbReference type="AlphaFoldDB" id="A0AAW4NS17"/>
<protein>
    <submittedName>
        <fullName evidence="2">Uncharacterized protein</fullName>
    </submittedName>
</protein>
<evidence type="ECO:0000256" key="1">
    <source>
        <dbReference type="SAM" id="MobiDB-lite"/>
    </source>
</evidence>
<proteinExistence type="predicted"/>
<dbReference type="Proteomes" id="UP001196873">
    <property type="component" value="Unassembled WGS sequence"/>
</dbReference>
<reference evidence="2" key="1">
    <citation type="submission" date="2021-07" db="EMBL/GenBank/DDBJ databases">
        <title>Genomic diversity and antimicrobial resistance of Prevotella spp. isolated from chronic lung disease airways.</title>
        <authorList>
            <person name="Webb K.A."/>
            <person name="Olagoke O.S."/>
            <person name="Baird T."/>
            <person name="Neill J."/>
            <person name="Pham A."/>
            <person name="Wells T.J."/>
            <person name="Ramsay K.A."/>
            <person name="Bell S.C."/>
            <person name="Sarovich D.S."/>
            <person name="Price E.P."/>
        </authorList>
    </citation>
    <scope>NUCLEOTIDE SEQUENCE</scope>
    <source>
        <strain evidence="2">SCHI0047.S.3</strain>
    </source>
</reference>
<dbReference type="EMBL" id="JAHXRF010000020">
    <property type="protein sequence ID" value="MBW4866704.1"/>
    <property type="molecule type" value="Genomic_DNA"/>
</dbReference>
<gene>
    <name evidence="2" type="ORF">KZY68_11995</name>
</gene>
<feature type="compositionally biased region" description="Basic and acidic residues" evidence="1">
    <location>
        <begin position="466"/>
        <end position="476"/>
    </location>
</feature>
<accession>A0AAW4NS17</accession>
<evidence type="ECO:0000313" key="2">
    <source>
        <dbReference type="EMBL" id="MBW4866704.1"/>
    </source>
</evidence>